<proteinExistence type="predicted"/>
<dbReference type="Gene3D" id="3.90.550.10">
    <property type="entry name" value="Spore Coat Polysaccharide Biosynthesis Protein SpsA, Chain A"/>
    <property type="match status" value="1"/>
</dbReference>
<evidence type="ECO:0000259" key="1">
    <source>
        <dbReference type="Pfam" id="PF00535"/>
    </source>
</evidence>
<dbReference type="InterPro" id="IPR050834">
    <property type="entry name" value="Glycosyltransf_2"/>
</dbReference>
<dbReference type="KEGG" id="lrs:PX52LOC_05403"/>
<dbReference type="PANTHER" id="PTHR43685:SF2">
    <property type="entry name" value="GLYCOSYLTRANSFERASE 2-LIKE DOMAIN-CONTAINING PROTEIN"/>
    <property type="match status" value="1"/>
</dbReference>
<evidence type="ECO:0000313" key="3">
    <source>
        <dbReference type="Proteomes" id="UP000324974"/>
    </source>
</evidence>
<keyword evidence="2" id="KW-0808">Transferase</keyword>
<organism evidence="2 3">
    <name type="scientific">Limnoglobus roseus</name>
    <dbReference type="NCBI Taxonomy" id="2598579"/>
    <lineage>
        <taxon>Bacteria</taxon>
        <taxon>Pseudomonadati</taxon>
        <taxon>Planctomycetota</taxon>
        <taxon>Planctomycetia</taxon>
        <taxon>Gemmatales</taxon>
        <taxon>Gemmataceae</taxon>
        <taxon>Limnoglobus</taxon>
    </lineage>
</organism>
<sequence>MPTAAALTLAIPYYAGKPYLRQAVESVLHQRDSRWQLVVCDDGGDPDGGVAELLAGYNDRRIRYIAPSGPSGMAANWNRCLEAGDTDLVALPHADDELLPDYVGRMLTAADRYADAAVLFCEARIIGPDGRPRFSFPDYCKRYFRPAAGRTVQLHGDAGLRAVMRADFIMCPTMCFRRSRLGGMRFDPRWRQVLDLDLIARLLLAGETLVGVPDVLYDYRRHDGNATAAQTQTLLRFHEERALYDEVAQAAAVRGWAAAAAIARRGAIIRLNLGFCTLMDVLRGRWADASRKVTLGSQLMESSARSKTRGNGPTPI</sequence>
<dbReference type="InterPro" id="IPR029044">
    <property type="entry name" value="Nucleotide-diphossugar_trans"/>
</dbReference>
<evidence type="ECO:0000313" key="2">
    <source>
        <dbReference type="EMBL" id="QEL18380.1"/>
    </source>
</evidence>
<dbReference type="GO" id="GO:0016740">
    <property type="term" value="F:transferase activity"/>
    <property type="evidence" value="ECO:0007669"/>
    <property type="project" value="UniProtKB-KW"/>
</dbReference>
<reference evidence="3" key="1">
    <citation type="submission" date="2019-08" db="EMBL/GenBank/DDBJ databases">
        <title>Limnoglobus roseus gen. nov., sp. nov., a novel freshwater planctomycete with a giant genome from the family Gemmataceae.</title>
        <authorList>
            <person name="Kulichevskaya I.S."/>
            <person name="Naumoff D.G."/>
            <person name="Miroshnikov K."/>
            <person name="Ivanova A."/>
            <person name="Philippov D.A."/>
            <person name="Hakobyan A."/>
            <person name="Rijpstra I.C."/>
            <person name="Sinninghe Damste J.S."/>
            <person name="Liesack W."/>
            <person name="Dedysh S.N."/>
        </authorList>
    </citation>
    <scope>NUCLEOTIDE SEQUENCE [LARGE SCALE GENOMIC DNA]</scope>
    <source>
        <strain evidence="3">PX52</strain>
    </source>
</reference>
<dbReference type="Pfam" id="PF00535">
    <property type="entry name" value="Glycos_transf_2"/>
    <property type="match status" value="1"/>
</dbReference>
<dbReference type="InterPro" id="IPR001173">
    <property type="entry name" value="Glyco_trans_2-like"/>
</dbReference>
<dbReference type="RefSeq" id="WP_149112897.1">
    <property type="nucleotide sequence ID" value="NZ_CP042425.1"/>
</dbReference>
<keyword evidence="3" id="KW-1185">Reference proteome</keyword>
<dbReference type="AlphaFoldDB" id="A0A5C1AHR7"/>
<name>A0A5C1AHR7_9BACT</name>
<dbReference type="Proteomes" id="UP000324974">
    <property type="component" value="Chromosome"/>
</dbReference>
<dbReference type="PANTHER" id="PTHR43685">
    <property type="entry name" value="GLYCOSYLTRANSFERASE"/>
    <property type="match status" value="1"/>
</dbReference>
<protein>
    <submittedName>
        <fullName evidence="2">GT2 family glycosyltransferase</fullName>
    </submittedName>
</protein>
<accession>A0A5C1AHR7</accession>
<gene>
    <name evidence="2" type="ORF">PX52LOC_05403</name>
</gene>
<dbReference type="SUPFAM" id="SSF53448">
    <property type="entry name" value="Nucleotide-diphospho-sugar transferases"/>
    <property type="match status" value="1"/>
</dbReference>
<feature type="domain" description="Glycosyltransferase 2-like" evidence="1">
    <location>
        <begin position="9"/>
        <end position="137"/>
    </location>
</feature>
<dbReference type="OrthoDB" id="9772170at2"/>
<dbReference type="EMBL" id="CP042425">
    <property type="protein sequence ID" value="QEL18380.1"/>
    <property type="molecule type" value="Genomic_DNA"/>
</dbReference>